<protein>
    <submittedName>
        <fullName evidence="2">Integration host factor</fullName>
    </submittedName>
</protein>
<reference evidence="2 3" key="1">
    <citation type="submission" date="2017-07" db="EMBL/GenBank/DDBJ databases">
        <title>Draft sequence of Rhodococcus enclensis 23b-28.</title>
        <authorList>
            <person name="Besaury L."/>
            <person name="Sancelme M."/>
            <person name="Amato P."/>
            <person name="Lallement A."/>
            <person name="Delort A.-M."/>
        </authorList>
    </citation>
    <scope>NUCLEOTIDE SEQUENCE [LARGE SCALE GENOMIC DNA]</scope>
    <source>
        <strain evidence="2 3">23b-28</strain>
    </source>
</reference>
<dbReference type="InterPro" id="IPR047806">
    <property type="entry name" value="IHF_actinobact"/>
</dbReference>
<dbReference type="Pfam" id="PF22525">
    <property type="entry name" value="H2TH_5"/>
    <property type="match status" value="1"/>
</dbReference>
<evidence type="ECO:0000313" key="3">
    <source>
        <dbReference type="Proteomes" id="UP000230886"/>
    </source>
</evidence>
<name>A0A2A5IVQ8_RHOSG</name>
<evidence type="ECO:0000313" key="2">
    <source>
        <dbReference type="EMBL" id="PCK21418.1"/>
    </source>
</evidence>
<dbReference type="EMBL" id="NOVD01000109">
    <property type="protein sequence ID" value="PCK21418.1"/>
    <property type="molecule type" value="Genomic_DNA"/>
</dbReference>
<organism evidence="2 3">
    <name type="scientific">Rhodococcus qingshengii</name>
    <dbReference type="NCBI Taxonomy" id="334542"/>
    <lineage>
        <taxon>Bacteria</taxon>
        <taxon>Bacillati</taxon>
        <taxon>Actinomycetota</taxon>
        <taxon>Actinomycetes</taxon>
        <taxon>Mycobacteriales</taxon>
        <taxon>Nocardiaceae</taxon>
        <taxon>Rhodococcus</taxon>
        <taxon>Rhodococcus erythropolis group</taxon>
    </lineage>
</organism>
<dbReference type="AlphaFoldDB" id="A0A2A5IVQ8"/>
<gene>
    <name evidence="2" type="ORF">CHR55_33905</name>
</gene>
<evidence type="ECO:0000259" key="1">
    <source>
        <dbReference type="Pfam" id="PF22525"/>
    </source>
</evidence>
<dbReference type="InterPro" id="IPR055201">
    <property type="entry name" value="IHF-like_H2TH"/>
</dbReference>
<sequence length="105" mass="11518">MAFPVQTVEQRTVSLSRAIEVRKLRSVLLSSVRSGKMTVPELFVRSSVDEVVRKTKVSTLIHALPGFSAESATALIENLCIPDSRRVGGLNRFQREALIAALVDP</sequence>
<feature type="domain" description="Integration host factor-like helix-two turn-helix" evidence="1">
    <location>
        <begin position="33"/>
        <end position="100"/>
    </location>
</feature>
<dbReference type="NCBIfam" id="NF041260">
    <property type="entry name" value="actino_IHF"/>
    <property type="match status" value="1"/>
</dbReference>
<accession>A0A2A5IVQ8</accession>
<dbReference type="Gene3D" id="1.10.8.50">
    <property type="match status" value="1"/>
</dbReference>
<dbReference type="Proteomes" id="UP000230886">
    <property type="component" value="Unassembled WGS sequence"/>
</dbReference>
<proteinExistence type="predicted"/>
<comment type="caution">
    <text evidence="2">The sequence shown here is derived from an EMBL/GenBank/DDBJ whole genome shotgun (WGS) entry which is preliminary data.</text>
</comment>